<evidence type="ECO:0000313" key="3">
    <source>
        <dbReference type="Proteomes" id="UP001139384"/>
    </source>
</evidence>
<reference evidence="2" key="1">
    <citation type="submission" date="2022-01" db="EMBL/GenBank/DDBJ databases">
        <title>Draft Genome Sequences of Seven Type Strains of the Genus Streptomyces.</title>
        <authorList>
            <person name="Aziz S."/>
            <person name="Coretto E."/>
            <person name="Chronakova A."/>
            <person name="Sproer C."/>
            <person name="Huber K."/>
            <person name="Nouioui I."/>
            <person name="Gross H."/>
        </authorList>
    </citation>
    <scope>NUCLEOTIDE SEQUENCE</scope>
    <source>
        <strain evidence="2">DSM 103493</strain>
    </source>
</reference>
<keyword evidence="3" id="KW-1185">Reference proteome</keyword>
<feature type="region of interest" description="Disordered" evidence="1">
    <location>
        <begin position="379"/>
        <end position="481"/>
    </location>
</feature>
<evidence type="ECO:0000313" key="2">
    <source>
        <dbReference type="EMBL" id="MCF1599723.1"/>
    </source>
</evidence>
<dbReference type="Proteomes" id="UP001139384">
    <property type="component" value="Unassembled WGS sequence"/>
</dbReference>
<feature type="compositionally biased region" description="Polar residues" evidence="1">
    <location>
        <begin position="469"/>
        <end position="481"/>
    </location>
</feature>
<feature type="compositionally biased region" description="Polar residues" evidence="1">
    <location>
        <begin position="167"/>
        <end position="180"/>
    </location>
</feature>
<gene>
    <name evidence="2" type="ORF">L0P92_40185</name>
</gene>
<comment type="caution">
    <text evidence="2">The sequence shown here is derived from an EMBL/GenBank/DDBJ whole genome shotgun (WGS) entry which is preliminary data.</text>
</comment>
<evidence type="ECO:0000256" key="1">
    <source>
        <dbReference type="SAM" id="MobiDB-lite"/>
    </source>
</evidence>
<feature type="compositionally biased region" description="Polar residues" evidence="1">
    <location>
        <begin position="209"/>
        <end position="218"/>
    </location>
</feature>
<feature type="compositionally biased region" description="Gly residues" evidence="1">
    <location>
        <begin position="304"/>
        <end position="332"/>
    </location>
</feature>
<feature type="region of interest" description="Disordered" evidence="1">
    <location>
        <begin position="209"/>
        <end position="332"/>
    </location>
</feature>
<feature type="compositionally biased region" description="Gly residues" evidence="1">
    <location>
        <begin position="415"/>
        <end position="444"/>
    </location>
</feature>
<accession>A0A9X1Q6W2</accession>
<sequence>MSGGKNDGYTYEYQPAAMCYNASHESDFAHMNMDQMKAMVRNAKPVEVHNVARGWTEVNNKLVGEGGDGGVRDTFLKAVAAVLEHWEGDSADRFKEQADIIAKKLQDGAKYAQYTSTAMHSAATVLETIKPEVEAMEKPGTTSSVLDAVGDLGSRSDEGLEDDLGQGASTQKALDNNSGELSAGKEAQLKMAVKMEQLGAAYASQTKAMGTWRPTGNRNDSEQYPGDPGGTPPIPIVVMPTDSGPRLVGRTPSTGSSSSSGNRSVISPTPSGPNRVGGPGSRSSSKTAPPSAVGTDVDSITTTGPGGAGRGATAGTGAGVPGGGSGVGSGGANGLTGGGTGFPGSSNGAGAGVGRNGSANGTGAGTGAGRGAMGGAGMGAGAGGKGASSGSGRGPLARAKGGVVGEAKSPSRSGSGVGSGLHGSRGGTAEGRGSAGLHGAGAAAGSGRDKKKNAKNRPDYLVEDEETWVSPNQNTTPRVID</sequence>
<protein>
    <recommendedName>
        <fullName evidence="4">PPE family domain-containing protein</fullName>
    </recommendedName>
</protein>
<dbReference type="RefSeq" id="WP_234768080.1">
    <property type="nucleotide sequence ID" value="NZ_JAKEIP010000342.1"/>
</dbReference>
<dbReference type="EMBL" id="JAKEIP010000342">
    <property type="protein sequence ID" value="MCF1599723.1"/>
    <property type="molecule type" value="Genomic_DNA"/>
</dbReference>
<feature type="compositionally biased region" description="Gly residues" evidence="1">
    <location>
        <begin position="379"/>
        <end position="393"/>
    </location>
</feature>
<name>A0A9X1Q6W2_STRM4</name>
<dbReference type="AlphaFoldDB" id="A0A9X1Q6W2"/>
<feature type="region of interest" description="Disordered" evidence="1">
    <location>
        <begin position="138"/>
        <end position="181"/>
    </location>
</feature>
<organism evidence="2 3">
    <name type="scientific">Streptomyces muensis</name>
    <dbReference type="NCBI Taxonomy" id="1077944"/>
    <lineage>
        <taxon>Bacteria</taxon>
        <taxon>Bacillati</taxon>
        <taxon>Actinomycetota</taxon>
        <taxon>Actinomycetes</taxon>
        <taxon>Kitasatosporales</taxon>
        <taxon>Streptomycetaceae</taxon>
        <taxon>Streptomyces</taxon>
    </lineage>
</organism>
<proteinExistence type="predicted"/>
<evidence type="ECO:0008006" key="4">
    <source>
        <dbReference type="Google" id="ProtNLM"/>
    </source>
</evidence>
<feature type="compositionally biased region" description="Low complexity" evidence="1">
    <location>
        <begin position="236"/>
        <end position="268"/>
    </location>
</feature>